<keyword evidence="1" id="KW-1133">Transmembrane helix</keyword>
<organism evidence="2 3">
    <name type="scientific">Neolentinus lepideus HHB14362 ss-1</name>
    <dbReference type="NCBI Taxonomy" id="1314782"/>
    <lineage>
        <taxon>Eukaryota</taxon>
        <taxon>Fungi</taxon>
        <taxon>Dikarya</taxon>
        <taxon>Basidiomycota</taxon>
        <taxon>Agaricomycotina</taxon>
        <taxon>Agaricomycetes</taxon>
        <taxon>Gloeophyllales</taxon>
        <taxon>Gloeophyllaceae</taxon>
        <taxon>Neolentinus</taxon>
    </lineage>
</organism>
<keyword evidence="1" id="KW-0472">Membrane</keyword>
<dbReference type="InParanoid" id="A0A165P9X1"/>
<name>A0A165P9X1_9AGAM</name>
<protein>
    <submittedName>
        <fullName evidence="2">Uncharacterized protein</fullName>
    </submittedName>
</protein>
<gene>
    <name evidence="2" type="ORF">NEOLEDRAFT_1182339</name>
</gene>
<feature type="transmembrane region" description="Helical" evidence="1">
    <location>
        <begin position="21"/>
        <end position="40"/>
    </location>
</feature>
<dbReference type="EMBL" id="KV425616">
    <property type="protein sequence ID" value="KZT20733.1"/>
    <property type="molecule type" value="Genomic_DNA"/>
</dbReference>
<dbReference type="AlphaFoldDB" id="A0A165P9X1"/>
<keyword evidence="3" id="KW-1185">Reference proteome</keyword>
<accession>A0A165P9X1</accession>
<dbReference type="STRING" id="1314782.A0A165P9X1"/>
<evidence type="ECO:0000313" key="3">
    <source>
        <dbReference type="Proteomes" id="UP000076761"/>
    </source>
</evidence>
<keyword evidence="1" id="KW-0812">Transmembrane</keyword>
<feature type="transmembrane region" description="Helical" evidence="1">
    <location>
        <begin position="52"/>
        <end position="81"/>
    </location>
</feature>
<dbReference type="Proteomes" id="UP000076761">
    <property type="component" value="Unassembled WGS sequence"/>
</dbReference>
<proteinExistence type="predicted"/>
<sequence>MLSYLQYPVSYPSLLSSPHPALVPICTVIPIPVLIPMHALAPANALIPVHALIPICMLVPIPALIPIHALIPICTLIPILAGYMQQFIVKFAGAGWPEDREGMPLIEKEDTVIVYIAAGGKKATSGGKWGFSKLAIETGWQTSHVEGLGGAVGYADGVVIMEA</sequence>
<reference evidence="2 3" key="1">
    <citation type="journal article" date="2016" name="Mol. Biol. Evol.">
        <title>Comparative Genomics of Early-Diverging Mushroom-Forming Fungi Provides Insights into the Origins of Lignocellulose Decay Capabilities.</title>
        <authorList>
            <person name="Nagy L.G."/>
            <person name="Riley R."/>
            <person name="Tritt A."/>
            <person name="Adam C."/>
            <person name="Daum C."/>
            <person name="Floudas D."/>
            <person name="Sun H."/>
            <person name="Yadav J.S."/>
            <person name="Pangilinan J."/>
            <person name="Larsson K.H."/>
            <person name="Matsuura K."/>
            <person name="Barry K."/>
            <person name="Labutti K."/>
            <person name="Kuo R."/>
            <person name="Ohm R.A."/>
            <person name="Bhattacharya S.S."/>
            <person name="Shirouzu T."/>
            <person name="Yoshinaga Y."/>
            <person name="Martin F.M."/>
            <person name="Grigoriev I.V."/>
            <person name="Hibbett D.S."/>
        </authorList>
    </citation>
    <scope>NUCLEOTIDE SEQUENCE [LARGE SCALE GENOMIC DNA]</scope>
    <source>
        <strain evidence="2 3">HHB14362 ss-1</strain>
    </source>
</reference>
<evidence type="ECO:0000256" key="1">
    <source>
        <dbReference type="SAM" id="Phobius"/>
    </source>
</evidence>
<evidence type="ECO:0000313" key="2">
    <source>
        <dbReference type="EMBL" id="KZT20733.1"/>
    </source>
</evidence>